<name>A0ABV1EJW5_9FIRM</name>
<evidence type="ECO:0000256" key="3">
    <source>
        <dbReference type="ARBA" id="ARBA00023082"/>
    </source>
</evidence>
<sequence length="596" mass="64822">MICKTCGNDLQGNEYNCPFCGAAVDYTEAVEQAKAGREEGFSYLYEMTYRNKLYIAMKYMKNEDEAMDVLHDSYVKAFERLSGLQDANSFPGWLSTIVANTARNALRDRHTVNFSDMQREDQDGETFEYSIADENMTAQPEMACTTKETQEMVQELIGSLSDEQRMCVLMFHIEGYSIKDIATVLGCSENTVKSRLNYGRKNIKAKAEELQKKGYKLYSYTPMALLTYLLMAERGTMLVAGTFDKLAGVGSVVGAGLIHGGAAGALSVAGSAATAGGTGVAGAAGSAAGTGAAAGGKTAAATVAKQTFLKTVAGKITMAAAGVAVAGGAAGVAIYNHNKNTWQDAYTEIIKEYRQEIENYSWQTSQVRENEPTLVGESRAITVADIMGDDTPELIFAAQDESDPNKADLHIYTYIDNEAIQVYSGELDTRSDENRDKWGSEGTPYVLVCTREVSENGCRMYILCSDGQSDNTEIGVIDKMIEFDVASSSGDYLQPIVWTCHAEQVGDEETALLAERDGISVAWEEYQTKRDEIYQEVDSEVLKNMAATAPYGIYDQLADINRDSSGNITADRNLGGVSDGCEMSYAGALKYFKESK</sequence>
<dbReference type="EMBL" id="JBBNFM010000003">
    <property type="protein sequence ID" value="MEQ2453548.1"/>
    <property type="molecule type" value="Genomic_DNA"/>
</dbReference>
<dbReference type="InterPro" id="IPR013249">
    <property type="entry name" value="RNA_pol_sigma70_r4_t2"/>
</dbReference>
<dbReference type="Pfam" id="PF08281">
    <property type="entry name" value="Sigma70_r4_2"/>
    <property type="match status" value="1"/>
</dbReference>
<dbReference type="InterPro" id="IPR013325">
    <property type="entry name" value="RNA_pol_sigma_r2"/>
</dbReference>
<feature type="domain" description="RNA polymerase sigma factor 70 region 4 type 2" evidence="7">
    <location>
        <begin position="151"/>
        <end position="202"/>
    </location>
</feature>
<comment type="caution">
    <text evidence="8">The sequence shown here is derived from an EMBL/GenBank/DDBJ whole genome shotgun (WGS) entry which is preliminary data.</text>
</comment>
<dbReference type="CDD" id="cd06171">
    <property type="entry name" value="Sigma70_r4"/>
    <property type="match status" value="1"/>
</dbReference>
<evidence type="ECO:0000313" key="9">
    <source>
        <dbReference type="Proteomes" id="UP001482186"/>
    </source>
</evidence>
<protein>
    <submittedName>
        <fullName evidence="8">RNA polymerase sigma factor</fullName>
    </submittedName>
</protein>
<feature type="domain" description="RNA polymerase sigma-70 region 2" evidence="6">
    <location>
        <begin position="44"/>
        <end position="109"/>
    </location>
</feature>
<evidence type="ECO:0000259" key="6">
    <source>
        <dbReference type="Pfam" id="PF04542"/>
    </source>
</evidence>
<keyword evidence="5" id="KW-0804">Transcription</keyword>
<dbReference type="InterPro" id="IPR013324">
    <property type="entry name" value="RNA_pol_sigma_r3/r4-like"/>
</dbReference>
<evidence type="ECO:0000256" key="5">
    <source>
        <dbReference type="ARBA" id="ARBA00023163"/>
    </source>
</evidence>
<proteinExistence type="inferred from homology"/>
<keyword evidence="4" id="KW-0238">DNA-binding</keyword>
<gene>
    <name evidence="8" type="ORF">AAAT04_05730</name>
</gene>
<dbReference type="Gene3D" id="1.10.1740.10">
    <property type="match status" value="1"/>
</dbReference>
<keyword evidence="3" id="KW-0731">Sigma factor</keyword>
<evidence type="ECO:0000256" key="1">
    <source>
        <dbReference type="ARBA" id="ARBA00010641"/>
    </source>
</evidence>
<dbReference type="InterPro" id="IPR007627">
    <property type="entry name" value="RNA_pol_sigma70_r2"/>
</dbReference>
<dbReference type="InterPro" id="IPR036388">
    <property type="entry name" value="WH-like_DNA-bd_sf"/>
</dbReference>
<dbReference type="NCBIfam" id="TIGR02937">
    <property type="entry name" value="sigma70-ECF"/>
    <property type="match status" value="1"/>
</dbReference>
<dbReference type="InterPro" id="IPR039425">
    <property type="entry name" value="RNA_pol_sigma-70-like"/>
</dbReference>
<organism evidence="8 9">
    <name type="scientific">Coprococcus ammoniilyticus</name>
    <dbReference type="NCBI Taxonomy" id="2981785"/>
    <lineage>
        <taxon>Bacteria</taxon>
        <taxon>Bacillati</taxon>
        <taxon>Bacillota</taxon>
        <taxon>Clostridia</taxon>
        <taxon>Lachnospirales</taxon>
        <taxon>Lachnospiraceae</taxon>
        <taxon>Coprococcus</taxon>
    </lineage>
</organism>
<accession>A0ABV1EJW5</accession>
<dbReference type="InterPro" id="IPR014284">
    <property type="entry name" value="RNA_pol_sigma-70_dom"/>
</dbReference>
<dbReference type="PANTHER" id="PTHR43133:SF8">
    <property type="entry name" value="RNA POLYMERASE SIGMA FACTOR HI_1459-RELATED"/>
    <property type="match status" value="1"/>
</dbReference>
<dbReference type="Proteomes" id="UP001482186">
    <property type="component" value="Unassembled WGS sequence"/>
</dbReference>
<keyword evidence="2" id="KW-0805">Transcription regulation</keyword>
<dbReference type="SUPFAM" id="SSF88946">
    <property type="entry name" value="Sigma2 domain of RNA polymerase sigma factors"/>
    <property type="match status" value="1"/>
</dbReference>
<dbReference type="PANTHER" id="PTHR43133">
    <property type="entry name" value="RNA POLYMERASE ECF-TYPE SIGMA FACTO"/>
    <property type="match status" value="1"/>
</dbReference>
<evidence type="ECO:0000313" key="8">
    <source>
        <dbReference type="EMBL" id="MEQ2453548.1"/>
    </source>
</evidence>
<dbReference type="Gene3D" id="1.10.10.10">
    <property type="entry name" value="Winged helix-like DNA-binding domain superfamily/Winged helix DNA-binding domain"/>
    <property type="match status" value="1"/>
</dbReference>
<evidence type="ECO:0000256" key="2">
    <source>
        <dbReference type="ARBA" id="ARBA00023015"/>
    </source>
</evidence>
<reference evidence="8 9" key="1">
    <citation type="submission" date="2024-04" db="EMBL/GenBank/DDBJ databases">
        <title>Human intestinal bacterial collection.</title>
        <authorList>
            <person name="Pauvert C."/>
            <person name="Hitch T.C.A."/>
            <person name="Clavel T."/>
        </authorList>
    </citation>
    <scope>NUCLEOTIDE SEQUENCE [LARGE SCALE GENOMIC DNA]</scope>
    <source>
        <strain evidence="8 9">CLA-AA-H141</strain>
    </source>
</reference>
<evidence type="ECO:0000259" key="7">
    <source>
        <dbReference type="Pfam" id="PF08281"/>
    </source>
</evidence>
<comment type="similarity">
    <text evidence="1">Belongs to the sigma-70 factor family. ECF subfamily.</text>
</comment>
<evidence type="ECO:0000256" key="4">
    <source>
        <dbReference type="ARBA" id="ARBA00023125"/>
    </source>
</evidence>
<keyword evidence="9" id="KW-1185">Reference proteome</keyword>
<dbReference type="SUPFAM" id="SSF88659">
    <property type="entry name" value="Sigma3 and sigma4 domains of RNA polymerase sigma factors"/>
    <property type="match status" value="1"/>
</dbReference>
<dbReference type="Pfam" id="PF04542">
    <property type="entry name" value="Sigma70_r2"/>
    <property type="match status" value="1"/>
</dbReference>
<dbReference type="RefSeq" id="WP_349115861.1">
    <property type="nucleotide sequence ID" value="NZ_JBBNFM010000003.1"/>
</dbReference>